<feature type="binding site" evidence="17">
    <location>
        <position position="109"/>
    </location>
    <ligand>
        <name>[4Fe-4S] cluster</name>
        <dbReference type="ChEBI" id="CHEBI:49883"/>
        <note>4Fe-4S-S-AdoMet</note>
    </ligand>
</feature>
<dbReference type="CDD" id="cd01335">
    <property type="entry name" value="Radical_SAM"/>
    <property type="match status" value="1"/>
</dbReference>
<keyword evidence="4" id="KW-0004">4Fe-4S</keyword>
<dbReference type="GeneID" id="60422488"/>
<evidence type="ECO:0000256" key="17">
    <source>
        <dbReference type="PIRSR" id="PIRSR005669-1"/>
    </source>
</evidence>
<dbReference type="NCBIfam" id="TIGR01211">
    <property type="entry name" value="ELP3"/>
    <property type="match status" value="1"/>
</dbReference>
<dbReference type="GO" id="GO:0046872">
    <property type="term" value="F:metal ion binding"/>
    <property type="evidence" value="ECO:0007669"/>
    <property type="project" value="UniProtKB-KW"/>
</dbReference>
<evidence type="ECO:0000256" key="5">
    <source>
        <dbReference type="ARBA" id="ARBA00022555"/>
    </source>
</evidence>
<dbReference type="InterPro" id="IPR023404">
    <property type="entry name" value="rSAM_horseshoe"/>
</dbReference>
<evidence type="ECO:0000256" key="7">
    <source>
        <dbReference type="ARBA" id="ARBA00022691"/>
    </source>
</evidence>
<keyword evidence="19" id="KW-0560">Oxidoreductase</keyword>
<keyword evidence="6" id="KW-0808">Transferase</keyword>
<dbReference type="Proteomes" id="UP000058925">
    <property type="component" value="Chromosome"/>
</dbReference>
<keyword evidence="20" id="KW-1185">Reference proteome</keyword>
<dbReference type="GO" id="GO:0106261">
    <property type="term" value="F:tRNA uridine(34) acetyltransferase activity"/>
    <property type="evidence" value="ECO:0007669"/>
    <property type="project" value="UniProtKB-EC"/>
</dbReference>
<dbReference type="Gene3D" id="3.40.630.30">
    <property type="match status" value="1"/>
</dbReference>
<keyword evidence="5" id="KW-0820">tRNA-binding</keyword>
<dbReference type="SFLD" id="SFLDG01086">
    <property type="entry name" value="elongater_protein-like"/>
    <property type="match status" value="1"/>
</dbReference>
<dbReference type="Pfam" id="PF16199">
    <property type="entry name" value="Radical_SAM_C"/>
    <property type="match status" value="1"/>
</dbReference>
<comment type="similarity">
    <text evidence="2">Belongs to the ELP3 family.</text>
</comment>
<dbReference type="Pfam" id="PF13673">
    <property type="entry name" value="Acetyltransf_10"/>
    <property type="match status" value="1"/>
</dbReference>
<reference evidence="20" key="1">
    <citation type="submission" date="2015-10" db="EMBL/GenBank/DDBJ databases">
        <title>Niche specialization of a soil ammonia-oxidizing archaeon, Candidatus Nitrosocosmicus oleophilus.</title>
        <authorList>
            <person name="Jung M.-Y."/>
            <person name="Rhee S.-K."/>
        </authorList>
    </citation>
    <scope>NUCLEOTIDE SEQUENCE [LARGE SCALE GENOMIC DNA]</scope>
    <source>
        <strain evidence="20">MY3</strain>
    </source>
</reference>
<evidence type="ECO:0000256" key="10">
    <source>
        <dbReference type="ARBA" id="ARBA00022884"/>
    </source>
</evidence>
<accession>A0A654M2P9</accession>
<keyword evidence="7" id="KW-0949">S-adenosyl-L-methionine</keyword>
<dbReference type="InterPro" id="IPR058240">
    <property type="entry name" value="rSAM_sf"/>
</dbReference>
<dbReference type="SFLD" id="SFLDF00344">
    <property type="entry name" value="ELP3-like"/>
    <property type="match status" value="1"/>
</dbReference>
<keyword evidence="12 17" id="KW-0411">Iron-sulfur</keyword>
<evidence type="ECO:0000256" key="16">
    <source>
        <dbReference type="ARBA" id="ARBA00047372"/>
    </source>
</evidence>
<keyword evidence="9 17" id="KW-0479">Metal-binding</keyword>
<evidence type="ECO:0000256" key="1">
    <source>
        <dbReference type="ARBA" id="ARBA00005043"/>
    </source>
</evidence>
<evidence type="ECO:0000256" key="12">
    <source>
        <dbReference type="ARBA" id="ARBA00023014"/>
    </source>
</evidence>
<dbReference type="InterPro" id="IPR016181">
    <property type="entry name" value="Acyl_CoA_acyltransferase"/>
</dbReference>
<dbReference type="InterPro" id="IPR039661">
    <property type="entry name" value="ELP3"/>
</dbReference>
<dbReference type="SFLD" id="SFLDS00029">
    <property type="entry name" value="Radical_SAM"/>
    <property type="match status" value="1"/>
</dbReference>
<dbReference type="PANTHER" id="PTHR11135">
    <property type="entry name" value="HISTONE ACETYLTRANSFERASE-RELATED"/>
    <property type="match status" value="1"/>
</dbReference>
<evidence type="ECO:0000256" key="3">
    <source>
        <dbReference type="ARBA" id="ARBA00020266"/>
    </source>
</evidence>
<evidence type="ECO:0000256" key="9">
    <source>
        <dbReference type="ARBA" id="ARBA00022723"/>
    </source>
</evidence>
<proteinExistence type="inferred from homology"/>
<dbReference type="GO" id="GO:0051539">
    <property type="term" value="F:4 iron, 4 sulfur cluster binding"/>
    <property type="evidence" value="ECO:0007669"/>
    <property type="project" value="UniProtKB-KW"/>
</dbReference>
<dbReference type="Pfam" id="PF04055">
    <property type="entry name" value="Radical_SAM"/>
    <property type="match status" value="1"/>
</dbReference>
<dbReference type="Pfam" id="PF23613">
    <property type="entry name" value="ELP3_N"/>
    <property type="match status" value="1"/>
</dbReference>
<comment type="catalytic activity">
    <reaction evidence="16">
        <text>uridine(34) in tRNA + acetyl-CoA + S-adenosyl-L-methionine + H2O = 5-(carboxymethyl)uridine(34) in tRNA + 5'-deoxyadenosine + L-methionine + CoA + 2 H(+)</text>
        <dbReference type="Rhea" id="RHEA:61020"/>
        <dbReference type="Rhea" id="RHEA-COMP:10407"/>
        <dbReference type="Rhea" id="RHEA-COMP:11727"/>
        <dbReference type="ChEBI" id="CHEBI:15377"/>
        <dbReference type="ChEBI" id="CHEBI:15378"/>
        <dbReference type="ChEBI" id="CHEBI:17319"/>
        <dbReference type="ChEBI" id="CHEBI:57287"/>
        <dbReference type="ChEBI" id="CHEBI:57288"/>
        <dbReference type="ChEBI" id="CHEBI:57844"/>
        <dbReference type="ChEBI" id="CHEBI:59789"/>
        <dbReference type="ChEBI" id="CHEBI:65315"/>
        <dbReference type="ChEBI" id="CHEBI:74882"/>
        <dbReference type="EC" id="2.3.1.311"/>
    </reaction>
    <physiologicalReaction direction="left-to-right" evidence="16">
        <dbReference type="Rhea" id="RHEA:61021"/>
    </physiologicalReaction>
</comment>
<dbReference type="InterPro" id="IPR000182">
    <property type="entry name" value="GNAT_dom"/>
</dbReference>
<protein>
    <recommendedName>
        <fullName evidence="3">Elongator complex protein 3</fullName>
        <ecNumber evidence="15">2.3.1.311</ecNumber>
    </recommendedName>
    <alternativeName>
        <fullName evidence="14">tRNA uridine(34) acetyltransferase</fullName>
    </alternativeName>
</protein>
<evidence type="ECO:0000256" key="6">
    <source>
        <dbReference type="ARBA" id="ARBA00022679"/>
    </source>
</evidence>
<feature type="binding site" evidence="17">
    <location>
        <position position="101"/>
    </location>
    <ligand>
        <name>[4Fe-4S] cluster</name>
        <dbReference type="ChEBI" id="CHEBI:49883"/>
        <note>4Fe-4S-S-AdoMet</note>
    </ligand>
</feature>
<dbReference type="InterPro" id="IPR034687">
    <property type="entry name" value="ELP3-like"/>
</dbReference>
<feature type="binding site" evidence="17">
    <location>
        <position position="106"/>
    </location>
    <ligand>
        <name>[4Fe-4S] cluster</name>
        <dbReference type="ChEBI" id="CHEBI:49883"/>
        <note>4Fe-4S-S-AdoMet</note>
    </ligand>
</feature>
<evidence type="ECO:0000313" key="19">
    <source>
        <dbReference type="EMBL" id="ALI36739.1"/>
    </source>
</evidence>
<dbReference type="AlphaFoldDB" id="A0A654M2P9"/>
<dbReference type="SUPFAM" id="SSF102114">
    <property type="entry name" value="Radical SAM enzymes"/>
    <property type="match status" value="1"/>
</dbReference>
<evidence type="ECO:0000256" key="2">
    <source>
        <dbReference type="ARBA" id="ARBA00005494"/>
    </source>
</evidence>
<comment type="pathway">
    <text evidence="1">tRNA modification; 5-methoxycarbonylmethyl-2-thiouridine-tRNA biosynthesis.</text>
</comment>
<dbReference type="SMART" id="SM00729">
    <property type="entry name" value="Elp3"/>
    <property type="match status" value="1"/>
</dbReference>
<dbReference type="GO" id="GO:0005737">
    <property type="term" value="C:cytoplasm"/>
    <property type="evidence" value="ECO:0007669"/>
    <property type="project" value="TreeGrafter"/>
</dbReference>
<evidence type="ECO:0000256" key="4">
    <source>
        <dbReference type="ARBA" id="ARBA00022485"/>
    </source>
</evidence>
<dbReference type="PIRSF" id="PIRSF005669">
    <property type="entry name" value="Hist_AcTrfase_ELP3"/>
    <property type="match status" value="1"/>
</dbReference>
<keyword evidence="11 17" id="KW-0408">Iron</keyword>
<sequence length="642" mass="73792">MFVKASRYNDKDDNRYQQICNEIANDILSNNTNGNMMNLREINSLIKSKSSQYKLPSIPKYAEINRFIPINSQYKRLLRKKPMKTQSGIAVITVMPMPYDCPHGKCIYCPGGKEYNTPLSYVGTEPSTKFAQRVKYDSYEQVRYKIMQLMEGGHEVSKAELVVVGGTFPFYPKDYQIYFVKRCYDALNSIKHVEYPIQVPYEYSSTLDKHTTLSTGNSSQEERISKLDSLLLTLEKAKQKNETAFVRCVGLTIETKPDYCKMDHINLMLELGTTRIELGVQSLNDTVFKMVNRGHTIEDVYKAFYQARNSGYKIGAHMMPGLPGSSFEQDLNDSRILFEDERLKPDMLKIYPTLVVRNTGLYKLYKDQKYKSYSTNQLVELLVEIKKFIPPWVRIMRIQREIEAPDIISGPKMGNIRQKVLEELKRQGIKCKCIRCREIGLYENKVEFSNDDVLLFRTEYNAANGKEIFLSFELKDRMLLFGFLRLRIMSDPLRKELQSGFDFITGSSNNNISDSTDKSFTSAIVRELHVYGTVAKIGEQVNKKQSTTDNKKSSMMFRIGDNSYDNYSTIFNPIANDSGLVGNNQVKYQHKGLGKGLLAEAEKICREEYGLKKISVISAVGTRDYYRKFGYTNNGPYVTKLL</sequence>
<dbReference type="EMBL" id="CP012850">
    <property type="protein sequence ID" value="ALI36739.1"/>
    <property type="molecule type" value="Genomic_DNA"/>
</dbReference>
<feature type="domain" description="Radical SAM core" evidence="18">
    <location>
        <begin position="84"/>
        <end position="406"/>
    </location>
</feature>
<evidence type="ECO:0000256" key="13">
    <source>
        <dbReference type="ARBA" id="ARBA00023315"/>
    </source>
</evidence>
<dbReference type="GO" id="GO:0000049">
    <property type="term" value="F:tRNA binding"/>
    <property type="evidence" value="ECO:0007669"/>
    <property type="project" value="UniProtKB-KW"/>
</dbReference>
<dbReference type="PROSITE" id="PS51918">
    <property type="entry name" value="RADICAL_SAM"/>
    <property type="match status" value="1"/>
</dbReference>
<comment type="cofactor">
    <cofactor evidence="17">
        <name>[4Fe-4S] cluster</name>
        <dbReference type="ChEBI" id="CHEBI:49883"/>
    </cofactor>
    <text evidence="17">Binds 1 [4Fe-4S] cluster. The cluster is coordinated with 3 cysteines and an exchangeable S-adenosyl-L-methionine.</text>
</comment>
<dbReference type="Gene3D" id="3.80.30.20">
    <property type="entry name" value="tm_1862 like domain"/>
    <property type="match status" value="1"/>
</dbReference>
<evidence type="ECO:0000256" key="8">
    <source>
        <dbReference type="ARBA" id="ARBA00022694"/>
    </source>
</evidence>
<dbReference type="EC" id="2.3.1.311" evidence="15"/>
<dbReference type="InterPro" id="IPR007197">
    <property type="entry name" value="rSAM"/>
</dbReference>
<gene>
    <name evidence="19" type="primary">hemN_2</name>
    <name evidence="19" type="ORF">NMY3_02548</name>
</gene>
<keyword evidence="13" id="KW-0012">Acyltransferase</keyword>
<dbReference type="InterPro" id="IPR056591">
    <property type="entry name" value="ELP3-like_N"/>
</dbReference>
<evidence type="ECO:0000256" key="15">
    <source>
        <dbReference type="ARBA" id="ARBA00044771"/>
    </source>
</evidence>
<dbReference type="InterPro" id="IPR032432">
    <property type="entry name" value="Radical_SAM_C"/>
</dbReference>
<dbReference type="OrthoDB" id="49957at2157"/>
<organism evidence="19 20">
    <name type="scientific">Candidatus Nitrosocosmicus oleophilus</name>
    <dbReference type="NCBI Taxonomy" id="1353260"/>
    <lineage>
        <taxon>Archaea</taxon>
        <taxon>Nitrososphaerota</taxon>
        <taxon>Nitrososphaeria</taxon>
        <taxon>Nitrososphaerales</taxon>
        <taxon>Nitrososphaeraceae</taxon>
        <taxon>Candidatus Nitrosocosmicus</taxon>
    </lineage>
</organism>
<dbReference type="GO" id="GO:0002926">
    <property type="term" value="P:tRNA wobble base 5-methoxycarbonylmethyl-2-thiouridinylation"/>
    <property type="evidence" value="ECO:0007669"/>
    <property type="project" value="TreeGrafter"/>
</dbReference>
<evidence type="ECO:0000256" key="11">
    <source>
        <dbReference type="ARBA" id="ARBA00023004"/>
    </source>
</evidence>
<keyword evidence="10" id="KW-0694">RNA-binding</keyword>
<dbReference type="InterPro" id="IPR006638">
    <property type="entry name" value="Elp3/MiaA/NifB-like_rSAM"/>
</dbReference>
<dbReference type="KEGG" id="taa:NMY3_02548"/>
<dbReference type="GO" id="GO:0016491">
    <property type="term" value="F:oxidoreductase activity"/>
    <property type="evidence" value="ECO:0007669"/>
    <property type="project" value="UniProtKB-KW"/>
</dbReference>
<dbReference type="RefSeq" id="WP_196815955.1">
    <property type="nucleotide sequence ID" value="NZ_CP012850.1"/>
</dbReference>
<evidence type="ECO:0000313" key="20">
    <source>
        <dbReference type="Proteomes" id="UP000058925"/>
    </source>
</evidence>
<dbReference type="PANTHER" id="PTHR11135:SF0">
    <property type="entry name" value="ELONGATOR COMPLEX PROTEIN 3"/>
    <property type="match status" value="1"/>
</dbReference>
<keyword evidence="8" id="KW-0819">tRNA processing</keyword>
<dbReference type="SUPFAM" id="SSF55729">
    <property type="entry name" value="Acyl-CoA N-acyltransferases (Nat)"/>
    <property type="match status" value="1"/>
</dbReference>
<name>A0A654M2P9_9ARCH</name>
<evidence type="ECO:0000256" key="14">
    <source>
        <dbReference type="ARBA" id="ARBA00030769"/>
    </source>
</evidence>
<evidence type="ECO:0000259" key="18">
    <source>
        <dbReference type="PROSITE" id="PS51918"/>
    </source>
</evidence>